<evidence type="ECO:0000313" key="5">
    <source>
        <dbReference type="EMBL" id="OHA49817.1"/>
    </source>
</evidence>
<dbReference type="AlphaFoldDB" id="A0A1G2PNB7"/>
<evidence type="ECO:0000256" key="2">
    <source>
        <dbReference type="ARBA" id="ARBA00022741"/>
    </source>
</evidence>
<dbReference type="SMART" id="SM00382">
    <property type="entry name" value="AAA"/>
    <property type="match status" value="1"/>
</dbReference>
<comment type="similarity">
    <text evidence="1">Belongs to the GSP E family.</text>
</comment>
<sequence length="575" mass="63552">MLFTDILIKNGFIGQGKLAKVIAQSEETGITLEKALKAEGISEDDILNAKSEISGLAVKKVLTGQVHFDVLKKIPEEAARHYRFVPLGVKDGFLEVGVVDPADIEAKRALQFIVSRTNLPVKTFIISEDELETVLEEYKGLGGEVSRALGDLEMELSGIGSAAAAAEIQKELSKGGSKDSKIVEDAPVTKIVAVILKHAIEGNASDIHIEAVSDRVKIRFRMDGILYTSIVLPLAIHEAIVSRIKILADMKIDEKRKPQDGRFGARIEGRDIDFRVSTFPSFFGEKVVIRILDRERGVKTMEELGLSADHLKVVKEMIAKPYGLILLTGPTGSGKTTTLYAILKEFDREANNVVSLEDPIEYNIEGMNQSQVKPEIGYDFANGLRTILRQDPDIIMVGEIRDKETAAMAVHAALTGHLVLSTLHTNNAAGVVPRLIDMGVDPYLISPTLLMVIGQRLVRKLCPDSRKEKILEESFKIMVQNELKNIPDEVRKKITSFDRTYEGIFSSSCPMGSKGRIGIFEIFYKTPALENLILTKPSEQDILKESRRQGMITIKEDGLIKTLNGLISFNDFLNL</sequence>
<dbReference type="InterPro" id="IPR027417">
    <property type="entry name" value="P-loop_NTPase"/>
</dbReference>
<evidence type="ECO:0000313" key="6">
    <source>
        <dbReference type="Proteomes" id="UP000178646"/>
    </source>
</evidence>
<dbReference type="CDD" id="cd01129">
    <property type="entry name" value="PulE-GspE-like"/>
    <property type="match status" value="1"/>
</dbReference>
<protein>
    <recommendedName>
        <fullName evidence="4">Bacterial type II secretion system protein E domain-containing protein</fullName>
    </recommendedName>
</protein>
<keyword evidence="3" id="KW-0067">ATP-binding</keyword>
<proteinExistence type="inferred from homology"/>
<evidence type="ECO:0000259" key="4">
    <source>
        <dbReference type="PROSITE" id="PS00662"/>
    </source>
</evidence>
<dbReference type="GO" id="GO:0016887">
    <property type="term" value="F:ATP hydrolysis activity"/>
    <property type="evidence" value="ECO:0007669"/>
    <property type="project" value="TreeGrafter"/>
</dbReference>
<dbReference type="Gene3D" id="3.30.450.90">
    <property type="match status" value="1"/>
</dbReference>
<dbReference type="Proteomes" id="UP000178646">
    <property type="component" value="Unassembled WGS sequence"/>
</dbReference>
<name>A0A1G2PNB7_9BACT</name>
<reference evidence="5 6" key="1">
    <citation type="journal article" date="2016" name="Nat. Commun.">
        <title>Thousands of microbial genomes shed light on interconnected biogeochemical processes in an aquifer system.</title>
        <authorList>
            <person name="Anantharaman K."/>
            <person name="Brown C.T."/>
            <person name="Hug L.A."/>
            <person name="Sharon I."/>
            <person name="Castelle C.J."/>
            <person name="Probst A.J."/>
            <person name="Thomas B.C."/>
            <person name="Singh A."/>
            <person name="Wilkins M.J."/>
            <person name="Karaoz U."/>
            <person name="Brodie E.L."/>
            <person name="Williams K.H."/>
            <person name="Hubbard S.S."/>
            <person name="Banfield J.F."/>
        </authorList>
    </citation>
    <scope>NUCLEOTIDE SEQUENCE [LARGE SCALE GENOMIC DNA]</scope>
</reference>
<dbReference type="GO" id="GO:0005886">
    <property type="term" value="C:plasma membrane"/>
    <property type="evidence" value="ECO:0007669"/>
    <property type="project" value="TreeGrafter"/>
</dbReference>
<evidence type="ECO:0000256" key="3">
    <source>
        <dbReference type="ARBA" id="ARBA00022840"/>
    </source>
</evidence>
<dbReference type="Pfam" id="PF00437">
    <property type="entry name" value="T2SSE"/>
    <property type="match status" value="1"/>
</dbReference>
<dbReference type="Pfam" id="PF05157">
    <property type="entry name" value="MshEN"/>
    <property type="match status" value="1"/>
</dbReference>
<dbReference type="SUPFAM" id="SSF52540">
    <property type="entry name" value="P-loop containing nucleoside triphosphate hydrolases"/>
    <property type="match status" value="1"/>
</dbReference>
<dbReference type="PROSITE" id="PS00662">
    <property type="entry name" value="T2SP_E"/>
    <property type="match status" value="1"/>
</dbReference>
<dbReference type="InterPro" id="IPR037257">
    <property type="entry name" value="T2SS_E_N_sf"/>
</dbReference>
<dbReference type="EMBL" id="MHSU01000027">
    <property type="protein sequence ID" value="OHA49817.1"/>
    <property type="molecule type" value="Genomic_DNA"/>
</dbReference>
<dbReference type="Gene3D" id="3.30.300.160">
    <property type="entry name" value="Type II secretion system, protein E, N-terminal domain"/>
    <property type="match status" value="1"/>
</dbReference>
<dbReference type="Gene3D" id="3.40.50.300">
    <property type="entry name" value="P-loop containing nucleotide triphosphate hydrolases"/>
    <property type="match status" value="1"/>
</dbReference>
<comment type="caution">
    <text evidence="5">The sequence shown here is derived from an EMBL/GenBank/DDBJ whole genome shotgun (WGS) entry which is preliminary data.</text>
</comment>
<dbReference type="InterPro" id="IPR007831">
    <property type="entry name" value="T2SS_GspE_N"/>
</dbReference>
<organism evidence="5 6">
    <name type="scientific">Candidatus Terrybacteria bacterium RIFCSPHIGHO2_02_41_19</name>
    <dbReference type="NCBI Taxonomy" id="1802364"/>
    <lineage>
        <taxon>Bacteria</taxon>
        <taxon>Candidatus Terryibacteriota</taxon>
    </lineage>
</organism>
<gene>
    <name evidence="5" type="ORF">A2W59_01050</name>
</gene>
<evidence type="ECO:0000256" key="1">
    <source>
        <dbReference type="ARBA" id="ARBA00006611"/>
    </source>
</evidence>
<dbReference type="PANTHER" id="PTHR30258">
    <property type="entry name" value="TYPE II SECRETION SYSTEM PROTEIN GSPE-RELATED"/>
    <property type="match status" value="1"/>
</dbReference>
<accession>A0A1G2PNB7</accession>
<dbReference type="SUPFAM" id="SSF160246">
    <property type="entry name" value="EspE N-terminal domain-like"/>
    <property type="match status" value="1"/>
</dbReference>
<feature type="domain" description="Bacterial type II secretion system protein E" evidence="4">
    <location>
        <begin position="388"/>
        <end position="402"/>
    </location>
</feature>
<keyword evidence="2" id="KW-0547">Nucleotide-binding</keyword>
<dbReference type="InterPro" id="IPR001482">
    <property type="entry name" value="T2SS/T4SS_dom"/>
</dbReference>
<dbReference type="InterPro" id="IPR003593">
    <property type="entry name" value="AAA+_ATPase"/>
</dbReference>
<dbReference type="PANTHER" id="PTHR30258:SF1">
    <property type="entry name" value="PROTEIN TRANSPORT PROTEIN HOFB HOMOLOG"/>
    <property type="match status" value="1"/>
</dbReference>
<dbReference type="GO" id="GO:0005524">
    <property type="term" value="F:ATP binding"/>
    <property type="evidence" value="ECO:0007669"/>
    <property type="project" value="UniProtKB-KW"/>
</dbReference>